<dbReference type="Pfam" id="PF12867">
    <property type="entry name" value="DinB_2"/>
    <property type="match status" value="1"/>
</dbReference>
<dbReference type="Gene3D" id="1.20.120.450">
    <property type="entry name" value="dinb family like domain"/>
    <property type="match status" value="1"/>
</dbReference>
<evidence type="ECO:0000313" key="3">
    <source>
        <dbReference type="Proteomes" id="UP000642809"/>
    </source>
</evidence>
<reference evidence="2" key="1">
    <citation type="journal article" date="2014" name="Int. J. Syst. Evol. Microbiol.">
        <title>Complete genome sequence of Corynebacterium casei LMG S-19264T (=DSM 44701T), isolated from a smear-ripened cheese.</title>
        <authorList>
            <consortium name="US DOE Joint Genome Institute (JGI-PGF)"/>
            <person name="Walter F."/>
            <person name="Albersmeier A."/>
            <person name="Kalinowski J."/>
            <person name="Ruckert C."/>
        </authorList>
    </citation>
    <scope>NUCLEOTIDE SEQUENCE</scope>
    <source>
        <strain evidence="2">KCTC 23224</strain>
    </source>
</reference>
<reference evidence="2" key="2">
    <citation type="submission" date="2020-09" db="EMBL/GenBank/DDBJ databases">
        <authorList>
            <person name="Sun Q."/>
            <person name="Kim S."/>
        </authorList>
    </citation>
    <scope>NUCLEOTIDE SEQUENCE</scope>
    <source>
        <strain evidence="2">KCTC 23224</strain>
    </source>
</reference>
<feature type="domain" description="DinB-like" evidence="1">
    <location>
        <begin position="14"/>
        <end position="170"/>
    </location>
</feature>
<gene>
    <name evidence="2" type="ORF">GCM10008106_01380</name>
</gene>
<sequence length="176" mass="20386">MKQWIQEINAISEEVEILFGKLPQEKLHQRPNPQSWSIAENLQHLITLNSSYFPIFKKLKDGSIKRPFVGKFKFFTDLFGNIIYKSVTDGGKKKVKTFPLWEPKLFDPEASIVAAFITHQTQLKDQIKSLQLFIEKEAVIYSPANKLIVYTLPKALDIIVSHEHRHLDQAKKILTQ</sequence>
<proteinExistence type="predicted"/>
<dbReference type="InterPro" id="IPR034660">
    <property type="entry name" value="DinB/YfiT-like"/>
</dbReference>
<dbReference type="InterPro" id="IPR024775">
    <property type="entry name" value="DinB-like"/>
</dbReference>
<accession>A0A8J3G3M6</accession>
<organism evidence="2 3">
    <name type="scientific">Mongoliitalea lutea</name>
    <dbReference type="NCBI Taxonomy" id="849756"/>
    <lineage>
        <taxon>Bacteria</taxon>
        <taxon>Pseudomonadati</taxon>
        <taxon>Bacteroidota</taxon>
        <taxon>Cytophagia</taxon>
        <taxon>Cytophagales</taxon>
        <taxon>Cyclobacteriaceae</taxon>
        <taxon>Mongoliitalea</taxon>
    </lineage>
</organism>
<evidence type="ECO:0000313" key="2">
    <source>
        <dbReference type="EMBL" id="GHB24374.1"/>
    </source>
</evidence>
<dbReference type="RefSeq" id="WP_189578408.1">
    <property type="nucleotide sequence ID" value="NZ_BMYF01000001.1"/>
</dbReference>
<evidence type="ECO:0000259" key="1">
    <source>
        <dbReference type="Pfam" id="PF12867"/>
    </source>
</evidence>
<protein>
    <recommendedName>
        <fullName evidence="1">DinB-like domain-containing protein</fullName>
    </recommendedName>
</protein>
<dbReference type="Proteomes" id="UP000642809">
    <property type="component" value="Unassembled WGS sequence"/>
</dbReference>
<keyword evidence="3" id="KW-1185">Reference proteome</keyword>
<dbReference type="EMBL" id="BMYF01000001">
    <property type="protein sequence ID" value="GHB24374.1"/>
    <property type="molecule type" value="Genomic_DNA"/>
</dbReference>
<name>A0A8J3G3M6_9BACT</name>
<comment type="caution">
    <text evidence="2">The sequence shown here is derived from an EMBL/GenBank/DDBJ whole genome shotgun (WGS) entry which is preliminary data.</text>
</comment>
<dbReference type="SUPFAM" id="SSF109854">
    <property type="entry name" value="DinB/YfiT-like putative metalloenzymes"/>
    <property type="match status" value="1"/>
</dbReference>
<dbReference type="AlphaFoldDB" id="A0A8J3G3M6"/>